<dbReference type="EMBL" id="PZQS01000014">
    <property type="protein sequence ID" value="PVD18817.1"/>
    <property type="molecule type" value="Genomic_DNA"/>
</dbReference>
<organism evidence="2 3">
    <name type="scientific">Pomacea canaliculata</name>
    <name type="common">Golden apple snail</name>
    <dbReference type="NCBI Taxonomy" id="400727"/>
    <lineage>
        <taxon>Eukaryota</taxon>
        <taxon>Metazoa</taxon>
        <taxon>Spiralia</taxon>
        <taxon>Lophotrochozoa</taxon>
        <taxon>Mollusca</taxon>
        <taxon>Gastropoda</taxon>
        <taxon>Caenogastropoda</taxon>
        <taxon>Architaenioglossa</taxon>
        <taxon>Ampullarioidea</taxon>
        <taxon>Ampullariidae</taxon>
        <taxon>Pomacea</taxon>
    </lineage>
</organism>
<feature type="region of interest" description="Disordered" evidence="1">
    <location>
        <begin position="119"/>
        <end position="140"/>
    </location>
</feature>
<reference evidence="2 3" key="1">
    <citation type="submission" date="2018-04" db="EMBL/GenBank/DDBJ databases">
        <title>The genome of golden apple snail Pomacea canaliculata provides insight into stress tolerance and invasive adaptation.</title>
        <authorList>
            <person name="Liu C."/>
            <person name="Liu B."/>
            <person name="Ren Y."/>
            <person name="Zhang Y."/>
            <person name="Wang H."/>
            <person name="Li S."/>
            <person name="Jiang F."/>
            <person name="Yin L."/>
            <person name="Zhang G."/>
            <person name="Qian W."/>
            <person name="Fan W."/>
        </authorList>
    </citation>
    <scope>NUCLEOTIDE SEQUENCE [LARGE SCALE GENOMIC DNA]</scope>
    <source>
        <strain evidence="2">SZHN2017</strain>
        <tissue evidence="2">Muscle</tissue>
    </source>
</reference>
<accession>A0A2T7NCD7</accession>
<protein>
    <submittedName>
        <fullName evidence="2">Uncharacterized protein</fullName>
    </submittedName>
</protein>
<proteinExistence type="predicted"/>
<keyword evidence="3" id="KW-1185">Reference proteome</keyword>
<evidence type="ECO:0000313" key="2">
    <source>
        <dbReference type="EMBL" id="PVD18817.1"/>
    </source>
</evidence>
<evidence type="ECO:0000313" key="3">
    <source>
        <dbReference type="Proteomes" id="UP000245119"/>
    </source>
</evidence>
<evidence type="ECO:0000256" key="1">
    <source>
        <dbReference type="SAM" id="MobiDB-lite"/>
    </source>
</evidence>
<name>A0A2T7NCD7_POMCA</name>
<dbReference type="AlphaFoldDB" id="A0A2T7NCD7"/>
<gene>
    <name evidence="2" type="ORF">C0Q70_21370</name>
</gene>
<sequence length="140" mass="15514">MDTVGDWPLQSGPLGATVDCRPRVNPLSPGLPISSLCQLVGESTPRRPRDQPRHRGHARIQTLVPVFDLSAWLDAHWLPQGMAPASENDSPKLGNPIVDGCNHLWSEVRKEESWLPEELALTEGPIRRRRPLPGQRSQGP</sequence>
<dbReference type="Proteomes" id="UP000245119">
    <property type="component" value="Linkage Group LG14"/>
</dbReference>
<comment type="caution">
    <text evidence="2">The sequence shown here is derived from an EMBL/GenBank/DDBJ whole genome shotgun (WGS) entry which is preliminary data.</text>
</comment>